<reference evidence="8" key="1">
    <citation type="submission" date="2021-04" db="EMBL/GenBank/DDBJ databases">
        <title>A novel Synergistetes isolate from a pyrite-forming mixed culture.</title>
        <authorList>
            <person name="Bunk B."/>
            <person name="Sproer C."/>
            <person name="Spring S."/>
            <person name="Pester M."/>
        </authorList>
    </citation>
    <scope>NUCLEOTIDE SEQUENCE [LARGE SCALE GENOMIC DNA]</scope>
    <source>
        <strain evidence="8">J.5.4.2-T.3.5.2</strain>
    </source>
</reference>
<evidence type="ECO:0000256" key="4">
    <source>
        <dbReference type="ARBA" id="ARBA00023014"/>
    </source>
</evidence>
<evidence type="ECO:0000256" key="3">
    <source>
        <dbReference type="ARBA" id="ARBA00023004"/>
    </source>
</evidence>
<gene>
    <name evidence="7" type="ORF">KAR29_08690</name>
</gene>
<dbReference type="SUPFAM" id="SSF53920">
    <property type="entry name" value="Fe-only hydrogenase"/>
    <property type="match status" value="1"/>
</dbReference>
<dbReference type="InterPro" id="IPR007202">
    <property type="entry name" value="4Fe-4S_dom"/>
</dbReference>
<evidence type="ECO:0000256" key="1">
    <source>
        <dbReference type="ARBA" id="ARBA00022485"/>
    </source>
</evidence>
<dbReference type="AlphaFoldDB" id="A0A9Q7ANM7"/>
<dbReference type="SUPFAM" id="SSF54862">
    <property type="entry name" value="4Fe-4S ferredoxins"/>
    <property type="match status" value="1"/>
</dbReference>
<dbReference type="RefSeq" id="WP_274372609.1">
    <property type="nucleotide sequence ID" value="NZ_CP072943.1"/>
</dbReference>
<dbReference type="Pfam" id="PF04060">
    <property type="entry name" value="FeS"/>
    <property type="match status" value="1"/>
</dbReference>
<name>A0A9Q7ANM7_9BACT</name>
<organism evidence="7 8">
    <name type="scientific">Aminithiophilus ramosus</name>
    <dbReference type="NCBI Taxonomy" id="3029084"/>
    <lineage>
        <taxon>Bacteria</taxon>
        <taxon>Thermotogati</taxon>
        <taxon>Synergistota</taxon>
        <taxon>Synergistia</taxon>
        <taxon>Synergistales</taxon>
        <taxon>Aminithiophilaceae</taxon>
        <taxon>Aminithiophilus</taxon>
    </lineage>
</organism>
<evidence type="ECO:0000313" key="8">
    <source>
        <dbReference type="Proteomes" id="UP000671879"/>
    </source>
</evidence>
<dbReference type="Gene3D" id="3.40.950.10">
    <property type="entry name" value="Fe-only Hydrogenase (Larger Subunit), Chain L, domain 3"/>
    <property type="match status" value="1"/>
</dbReference>
<protein>
    <submittedName>
        <fullName evidence="7">4Fe-4S dicluster domain-containing protein</fullName>
    </submittedName>
</protein>
<dbReference type="Proteomes" id="UP000671879">
    <property type="component" value="Chromosome"/>
</dbReference>
<evidence type="ECO:0000313" key="7">
    <source>
        <dbReference type="EMBL" id="QTX31446.1"/>
    </source>
</evidence>
<dbReference type="PANTHER" id="PTHR43560:SF1">
    <property type="entry name" value="ION-TRANSLOCATING OXIDOREDUCTASE COMPLEX SUBUNIT B"/>
    <property type="match status" value="1"/>
</dbReference>
<keyword evidence="4" id="KW-0411">Iron-sulfur</keyword>
<evidence type="ECO:0000259" key="6">
    <source>
        <dbReference type="PROSITE" id="PS51656"/>
    </source>
</evidence>
<dbReference type="PROSITE" id="PS00198">
    <property type="entry name" value="4FE4S_FER_1"/>
    <property type="match status" value="1"/>
</dbReference>
<accession>A0A9Q7ANM7</accession>
<dbReference type="InterPro" id="IPR017900">
    <property type="entry name" value="4Fe4S_Fe_S_CS"/>
</dbReference>
<evidence type="ECO:0000259" key="5">
    <source>
        <dbReference type="PROSITE" id="PS51379"/>
    </source>
</evidence>
<dbReference type="InterPro" id="IPR004108">
    <property type="entry name" value="Fe_hydrogenase_lsu_C"/>
</dbReference>
<dbReference type="GO" id="GO:0051539">
    <property type="term" value="F:4 iron, 4 sulfur cluster binding"/>
    <property type="evidence" value="ECO:0007669"/>
    <property type="project" value="UniProtKB-KW"/>
</dbReference>
<keyword evidence="2" id="KW-0479">Metal-binding</keyword>
<keyword evidence="1" id="KW-0004">4Fe-4S</keyword>
<dbReference type="InterPro" id="IPR009016">
    <property type="entry name" value="Fe_hydrogenase"/>
</dbReference>
<dbReference type="Pfam" id="PF13237">
    <property type="entry name" value="Fer4_10"/>
    <property type="match status" value="1"/>
</dbReference>
<feature type="domain" description="4Fe-4S ferredoxin-type" evidence="5">
    <location>
        <begin position="3"/>
        <end position="31"/>
    </location>
</feature>
<dbReference type="InterPro" id="IPR050395">
    <property type="entry name" value="4Fe4S_Ferredoxin_RnfB"/>
</dbReference>
<dbReference type="InterPro" id="IPR017896">
    <property type="entry name" value="4Fe4S_Fe-S-bd"/>
</dbReference>
<dbReference type="GO" id="GO:0046872">
    <property type="term" value="F:metal ion binding"/>
    <property type="evidence" value="ECO:0007669"/>
    <property type="project" value="UniProtKB-KW"/>
</dbReference>
<dbReference type="Pfam" id="PF02906">
    <property type="entry name" value="Fe_hyd_lg_C"/>
    <property type="match status" value="2"/>
</dbReference>
<sequence>MAQGVKIFDVACRGCVNCIRSCPTEAIRVIDGQVRIIPELCIDCGECIRSCGNKALGLDEDDWRLLQSHGASVVVADPTFYVQFSHYWRPALVVEALSSWNIEDLCPYVARAFDVAAYATARIIEGSTEDERPFISTYCPAVVRLIQTRFPELLGRLVPVESPLETGVALWRKETGRTDPVTLLAPCPAKITMIRSPEGRGNSNIDHVVSVKSVARDLLAGGPRVRGEREPMANTRWIRWAARRGESRHVKAFASRELTTVTVSGLRNTLDLLRDLELGRLHGVDFVECRVCDLGCIGGIGNAESRFLGQLRTEALNVDWNPSEEERAAIVDLYDAGVWRLPQPLSTRPGRPLAENLNEAMDRLKKMKEIFAGLPHIDCGACGRPSCKAMAEDIVRGCGETTDCIFKLRERISTLAADIIDLSTFQPQTLRGRGNR</sequence>
<dbReference type="Gene3D" id="3.30.70.20">
    <property type="match status" value="1"/>
</dbReference>
<feature type="domain" description="4Fe-4S ferredoxin-type" evidence="5">
    <location>
        <begin position="32"/>
        <end position="61"/>
    </location>
</feature>
<dbReference type="KEGG" id="aram:KAR29_08690"/>
<dbReference type="EMBL" id="CP072943">
    <property type="protein sequence ID" value="QTX31446.1"/>
    <property type="molecule type" value="Genomic_DNA"/>
</dbReference>
<feature type="domain" description="4Fe-4S" evidence="6">
    <location>
        <begin position="359"/>
        <end position="421"/>
    </location>
</feature>
<dbReference type="PANTHER" id="PTHR43560">
    <property type="entry name" value="ION-TRANSLOCATING OXIDOREDUCTASE COMPLEX SUBUNIT B"/>
    <property type="match status" value="1"/>
</dbReference>
<dbReference type="PROSITE" id="PS51656">
    <property type="entry name" value="4FE4S"/>
    <property type="match status" value="1"/>
</dbReference>
<proteinExistence type="predicted"/>
<evidence type="ECO:0000256" key="2">
    <source>
        <dbReference type="ARBA" id="ARBA00022723"/>
    </source>
</evidence>
<dbReference type="PROSITE" id="PS51379">
    <property type="entry name" value="4FE4S_FER_2"/>
    <property type="match status" value="2"/>
</dbReference>
<dbReference type="Gene3D" id="1.10.15.40">
    <property type="entry name" value="Electron transport complex subunit B, putative Fe-S cluster"/>
    <property type="match status" value="1"/>
</dbReference>
<keyword evidence="3" id="KW-0408">Iron</keyword>
<keyword evidence="8" id="KW-1185">Reference proteome</keyword>